<comment type="similarity">
    <text evidence="1">Belongs to the UDP-glycosyltransferase family.</text>
</comment>
<dbReference type="PANTHER" id="PTHR48048:SF30">
    <property type="entry name" value="GLYCOSYLTRANSFERASE"/>
    <property type="match status" value="1"/>
</dbReference>
<keyword evidence="5" id="KW-1185">Reference proteome</keyword>
<evidence type="ECO:0000313" key="4">
    <source>
        <dbReference type="EMBL" id="GER41471.1"/>
    </source>
</evidence>
<reference evidence="5" key="1">
    <citation type="journal article" date="2019" name="Curr. Biol.">
        <title>Genome Sequence of Striga asiatica Provides Insight into the Evolution of Plant Parasitism.</title>
        <authorList>
            <person name="Yoshida S."/>
            <person name="Kim S."/>
            <person name="Wafula E.K."/>
            <person name="Tanskanen J."/>
            <person name="Kim Y.M."/>
            <person name="Honaas L."/>
            <person name="Yang Z."/>
            <person name="Spallek T."/>
            <person name="Conn C.E."/>
            <person name="Ichihashi Y."/>
            <person name="Cheong K."/>
            <person name="Cui S."/>
            <person name="Der J.P."/>
            <person name="Gundlach H."/>
            <person name="Jiao Y."/>
            <person name="Hori C."/>
            <person name="Ishida J.K."/>
            <person name="Kasahara H."/>
            <person name="Kiba T."/>
            <person name="Kim M.S."/>
            <person name="Koo N."/>
            <person name="Laohavisit A."/>
            <person name="Lee Y.H."/>
            <person name="Lumba S."/>
            <person name="McCourt P."/>
            <person name="Mortimer J.C."/>
            <person name="Mutuku J.M."/>
            <person name="Nomura T."/>
            <person name="Sasaki-Sekimoto Y."/>
            <person name="Seto Y."/>
            <person name="Wang Y."/>
            <person name="Wakatake T."/>
            <person name="Sakakibara H."/>
            <person name="Demura T."/>
            <person name="Yamaguchi S."/>
            <person name="Yoneyama K."/>
            <person name="Manabe R.I."/>
            <person name="Nelson D.C."/>
            <person name="Schulman A.H."/>
            <person name="Timko M.P."/>
            <person name="dePamphilis C.W."/>
            <person name="Choi D."/>
            <person name="Shirasu K."/>
        </authorList>
    </citation>
    <scope>NUCLEOTIDE SEQUENCE [LARGE SCALE GENOMIC DNA]</scope>
    <source>
        <strain evidence="5">cv. UVA1</strain>
    </source>
</reference>
<name>A0A5A7QBR5_STRAF</name>
<dbReference type="InterPro" id="IPR002213">
    <property type="entry name" value="UDP_glucos_trans"/>
</dbReference>
<keyword evidence="3 4" id="KW-0808">Transferase</keyword>
<dbReference type="Gene3D" id="3.40.50.2000">
    <property type="entry name" value="Glycogen Phosphorylase B"/>
    <property type="match status" value="1"/>
</dbReference>
<dbReference type="InterPro" id="IPR050481">
    <property type="entry name" value="UDP-glycosyltransf_plant"/>
</dbReference>
<dbReference type="AlphaFoldDB" id="A0A5A7QBR5"/>
<protein>
    <submittedName>
        <fullName evidence="4">UDP-glycosyltransferase BMGT2</fullName>
    </submittedName>
</protein>
<dbReference type="GO" id="GO:0035251">
    <property type="term" value="F:UDP-glucosyltransferase activity"/>
    <property type="evidence" value="ECO:0007669"/>
    <property type="project" value="InterPro"/>
</dbReference>
<proteinExistence type="inferred from homology"/>
<evidence type="ECO:0000256" key="1">
    <source>
        <dbReference type="ARBA" id="ARBA00009995"/>
    </source>
</evidence>
<accession>A0A5A7QBR5</accession>
<dbReference type="PANTHER" id="PTHR48048">
    <property type="entry name" value="GLYCOSYLTRANSFERASE"/>
    <property type="match status" value="1"/>
</dbReference>
<dbReference type="Proteomes" id="UP000325081">
    <property type="component" value="Unassembled WGS sequence"/>
</dbReference>
<evidence type="ECO:0000256" key="3">
    <source>
        <dbReference type="ARBA" id="ARBA00022679"/>
    </source>
</evidence>
<sequence>MIGKIDVDVDIHLDAKEFGALYAVMMADAGGDKGDDGEEDVRKAFTVKMPEEYWQLRWRREGQLQRFLADDVVQRRTKGRGFVIKSLAPQKAVLELAAVAGFVTHRGRSSILEAVTCGMSMIGWSIYEKCFMESMDPCLVLSRQMFTGHGGHCWISYCLRDWFYLGRCLPEKQSEYLKKTISTFFGKDHTQDLSIVGAGAENCHGWWRVASCLLVKHGEGELWALRHELLLLCEEGCVRAGYCFALKATVTDAHGRRGVVHGSCYSRMWAEGQSAGPAAGGLRVGRSTEWVGTRGLGRSSLNGQTPEVSCWPKFYLGWWRWMNSTRLEIGICGNLEHLVAPPEKMTEVSEHCNFFPGVFFHCRT</sequence>
<evidence type="ECO:0000313" key="5">
    <source>
        <dbReference type="Proteomes" id="UP000325081"/>
    </source>
</evidence>
<dbReference type="SUPFAM" id="SSF53756">
    <property type="entry name" value="UDP-Glycosyltransferase/glycogen phosphorylase"/>
    <property type="match status" value="1"/>
</dbReference>
<dbReference type="Pfam" id="PF00201">
    <property type="entry name" value="UDPGT"/>
    <property type="match status" value="1"/>
</dbReference>
<dbReference type="EMBL" id="BKCP01006117">
    <property type="protein sequence ID" value="GER41471.1"/>
    <property type="molecule type" value="Genomic_DNA"/>
</dbReference>
<comment type="caution">
    <text evidence="4">The sequence shown here is derived from an EMBL/GenBank/DDBJ whole genome shotgun (WGS) entry which is preliminary data.</text>
</comment>
<gene>
    <name evidence="4" type="ORF">STAS_18184</name>
</gene>
<evidence type="ECO:0000256" key="2">
    <source>
        <dbReference type="ARBA" id="ARBA00022676"/>
    </source>
</evidence>
<organism evidence="4 5">
    <name type="scientific">Striga asiatica</name>
    <name type="common">Asiatic witchweed</name>
    <name type="synonym">Buchnera asiatica</name>
    <dbReference type="NCBI Taxonomy" id="4170"/>
    <lineage>
        <taxon>Eukaryota</taxon>
        <taxon>Viridiplantae</taxon>
        <taxon>Streptophyta</taxon>
        <taxon>Embryophyta</taxon>
        <taxon>Tracheophyta</taxon>
        <taxon>Spermatophyta</taxon>
        <taxon>Magnoliopsida</taxon>
        <taxon>eudicotyledons</taxon>
        <taxon>Gunneridae</taxon>
        <taxon>Pentapetalae</taxon>
        <taxon>asterids</taxon>
        <taxon>lamiids</taxon>
        <taxon>Lamiales</taxon>
        <taxon>Orobanchaceae</taxon>
        <taxon>Buchnereae</taxon>
        <taxon>Striga</taxon>
    </lineage>
</organism>
<keyword evidence="2" id="KW-0328">Glycosyltransferase</keyword>